<evidence type="ECO:0000313" key="25">
    <source>
        <dbReference type="Proteomes" id="UP001163046"/>
    </source>
</evidence>
<dbReference type="InterPro" id="IPR001548">
    <property type="entry name" value="Peptidase_M2"/>
</dbReference>
<evidence type="ECO:0000256" key="13">
    <source>
        <dbReference type="PIRSR" id="PIRSR601548-1"/>
    </source>
</evidence>
<sequence>MLALDPDLYSILSKSRDYDRLLFAWKGWRDAVGPDLRPRYKEFVKLKNIGATDNKWKDIGEYWRSWYEVDDLEGMVEGFWDKLKPLYQELHAYVRYKLSKKYKKMSPKGPIPAHLLGNMWAQSWVNIYDLVEPYKNKTSLDVTANMVNKGYTAMQMVKLAESFFVSIGLEALPKSFYNKSMITKPDDREVICHASAWDFAINKDVRIKQCTNINHNDLVTSHHELGHIQYYLQYWDLPTEYRTGANPGFHEAVGDTLSLSVDTPQHLKKIGLLDDFSNDTESDINALMKMALRKIAFLPFGYMIDQWRWKVFSGAITEENYNAAWWKLRTKYQGIKPPVERSEKDFDPGCKYHIPANTPYIRYFMSYVLQFQFHKAACEAAGYKGPLHTCSIFQSKAAGKKIGDMLKMGKSKPWPDALEKLTGSKSLDVGALAEYFEPLRIWMVKQREELGYAPPGWGDEEPSAEPMPPTAGVTTPVPILFNTIVGLLFALVVFFR</sequence>
<comment type="similarity">
    <text evidence="1 21 22">Belongs to the peptidase M2 family.</text>
</comment>
<evidence type="ECO:0000256" key="2">
    <source>
        <dbReference type="ARBA" id="ARBA00022645"/>
    </source>
</evidence>
<feature type="active site" description="Proton acceptor 2" evidence="19">
    <location>
        <position position="224"/>
    </location>
</feature>
<evidence type="ECO:0000256" key="10">
    <source>
        <dbReference type="ARBA" id="ARBA00023180"/>
    </source>
</evidence>
<evidence type="ECO:0000256" key="23">
    <source>
        <dbReference type="SAM" id="Phobius"/>
    </source>
</evidence>
<reference evidence="24" key="1">
    <citation type="submission" date="2023-01" db="EMBL/GenBank/DDBJ databases">
        <title>Genome assembly of the deep-sea coral Lophelia pertusa.</title>
        <authorList>
            <person name="Herrera S."/>
            <person name="Cordes E."/>
        </authorList>
    </citation>
    <scope>NUCLEOTIDE SEQUENCE</scope>
    <source>
        <strain evidence="24">USNM1676648</strain>
        <tissue evidence="24">Polyp</tissue>
    </source>
</reference>
<feature type="binding site" evidence="16">
    <location>
        <position position="227"/>
    </location>
    <ligand>
        <name>Zn(2+)</name>
        <dbReference type="ChEBI" id="CHEBI:29105"/>
        <label>1</label>
        <note>catalytic</note>
    </ligand>
</feature>
<feature type="transmembrane region" description="Helical" evidence="23">
    <location>
        <begin position="477"/>
        <end position="495"/>
    </location>
</feature>
<proteinExistence type="inferred from homology"/>
<feature type="binding site" evidence="20">
    <location>
        <position position="227"/>
    </location>
    <ligand>
        <name>Zn(2+)</name>
        <dbReference type="ChEBI" id="CHEBI:29105"/>
        <label>2</label>
        <note>catalytic</note>
    </ligand>
</feature>
<comment type="catalytic activity">
    <reaction evidence="11">
        <text>Release of a C-terminal dipeptide, oligopeptide-|-Xaa-Yaa, when Xaa is not Pro, and Yaa is neither Asp nor Glu. Thus, conversion of angiotensin I to angiotensin II, with increase in vasoconstrictor activity, but no action on angiotensin II.</text>
        <dbReference type="EC" id="3.4.15.1"/>
    </reaction>
</comment>
<feature type="disulfide bond" evidence="17 21">
    <location>
        <begin position="192"/>
        <end position="210"/>
    </location>
</feature>
<dbReference type="EC" id="3.4.-.-" evidence="22"/>
<dbReference type="OrthoDB" id="10029630at2759"/>
<keyword evidence="5" id="KW-0732">Signal</keyword>
<evidence type="ECO:0000256" key="17">
    <source>
        <dbReference type="PIRSR" id="PIRSR601548-4"/>
    </source>
</evidence>
<evidence type="ECO:0000256" key="21">
    <source>
        <dbReference type="PROSITE-ProRule" id="PRU01355"/>
    </source>
</evidence>
<keyword evidence="25" id="KW-1185">Reference proteome</keyword>
<evidence type="ECO:0000256" key="15">
    <source>
        <dbReference type="PIRSR" id="PIRSR601548-2"/>
    </source>
</evidence>
<keyword evidence="8 22" id="KW-0482">Metalloprotease</keyword>
<dbReference type="EMBL" id="MU826373">
    <property type="protein sequence ID" value="KAJ7377736.1"/>
    <property type="molecule type" value="Genomic_DNA"/>
</dbReference>
<evidence type="ECO:0000256" key="6">
    <source>
        <dbReference type="ARBA" id="ARBA00022801"/>
    </source>
</evidence>
<evidence type="ECO:0000256" key="22">
    <source>
        <dbReference type="RuleBase" id="RU361144"/>
    </source>
</evidence>
<evidence type="ECO:0000256" key="14">
    <source>
        <dbReference type="PIRSR" id="PIRSR601548-10"/>
    </source>
</evidence>
<dbReference type="PANTHER" id="PTHR10514:SF27">
    <property type="entry name" value="ANGIOTENSIN-CONVERTING ENZYME"/>
    <property type="match status" value="1"/>
</dbReference>
<evidence type="ECO:0000256" key="18">
    <source>
        <dbReference type="PIRSR" id="PIRSR601548-5"/>
    </source>
</evidence>
<dbReference type="FunFam" id="1.10.1370.30:FF:000004">
    <property type="entry name" value="Angiotensin-converting enzyme"/>
    <property type="match status" value="1"/>
</dbReference>
<evidence type="ECO:0000256" key="11">
    <source>
        <dbReference type="ARBA" id="ARBA00036868"/>
    </source>
</evidence>
<accession>A0A9W9ZA48</accession>
<feature type="glycosylation site" description="N-linked (GlcNAc...) asparagine" evidence="18">
    <location>
        <position position="278"/>
    </location>
</feature>
<feature type="binding site" evidence="20">
    <location>
        <position position="223"/>
    </location>
    <ligand>
        <name>Zn(2+)</name>
        <dbReference type="ChEBI" id="CHEBI:29105"/>
        <label>2</label>
        <note>catalytic</note>
    </ligand>
</feature>
<keyword evidence="7 16" id="KW-0862">Zinc</keyword>
<evidence type="ECO:0000256" key="1">
    <source>
        <dbReference type="ARBA" id="ARBA00008139"/>
    </source>
</evidence>
<keyword evidence="2 22" id="KW-0121">Carboxypeptidase</keyword>
<feature type="binding site" evidence="15">
    <location>
        <position position="362"/>
    </location>
    <ligand>
        <name>chloride</name>
        <dbReference type="ChEBI" id="CHEBI:17996"/>
        <label>1</label>
    </ligand>
</feature>
<feature type="active site" description="Proton donor 2" evidence="19">
    <location>
        <position position="353"/>
    </location>
</feature>
<name>A0A9W9ZA48_9CNID</name>
<dbReference type="Proteomes" id="UP001163046">
    <property type="component" value="Unassembled WGS sequence"/>
</dbReference>
<feature type="glycosylation site" description="N-linked (GlcNAc...) asparagine; partial" evidence="14">
    <location>
        <position position="178"/>
    </location>
</feature>
<dbReference type="GO" id="GO:0004180">
    <property type="term" value="F:carboxypeptidase activity"/>
    <property type="evidence" value="ECO:0007669"/>
    <property type="project" value="UniProtKB-KW"/>
</dbReference>
<dbReference type="CDD" id="cd06461">
    <property type="entry name" value="M2_ACE"/>
    <property type="match status" value="1"/>
</dbReference>
<evidence type="ECO:0000256" key="8">
    <source>
        <dbReference type="ARBA" id="ARBA00023049"/>
    </source>
</evidence>
<dbReference type="GO" id="GO:0008241">
    <property type="term" value="F:peptidyl-dipeptidase activity"/>
    <property type="evidence" value="ECO:0007669"/>
    <property type="project" value="UniProtKB-EC"/>
</dbReference>
<dbReference type="Gene3D" id="1.10.1370.30">
    <property type="match status" value="1"/>
</dbReference>
<dbReference type="PROSITE" id="PS52011">
    <property type="entry name" value="PEPTIDASE_M2"/>
    <property type="match status" value="1"/>
</dbReference>
<feature type="binding site" evidence="16">
    <location>
        <position position="251"/>
    </location>
    <ligand>
        <name>Zn(2+)</name>
        <dbReference type="ChEBI" id="CHEBI:29105"/>
        <label>1</label>
        <note>catalytic</note>
    </ligand>
</feature>
<keyword evidence="23" id="KW-0812">Transmembrane</keyword>
<evidence type="ECO:0000256" key="20">
    <source>
        <dbReference type="PIRSR" id="PIRSR601548-8"/>
    </source>
</evidence>
<dbReference type="SUPFAM" id="SSF55486">
    <property type="entry name" value="Metalloproteases ('zincins'), catalytic domain"/>
    <property type="match status" value="1"/>
</dbReference>
<feature type="binding site" evidence="16">
    <location>
        <position position="223"/>
    </location>
    <ligand>
        <name>Zn(2+)</name>
        <dbReference type="ChEBI" id="CHEBI:29105"/>
        <label>1</label>
        <note>catalytic</note>
    </ligand>
</feature>
<keyword evidence="4 16" id="KW-0479">Metal-binding</keyword>
<evidence type="ECO:0000313" key="24">
    <source>
        <dbReference type="EMBL" id="KAJ7377736.1"/>
    </source>
</evidence>
<feature type="binding site" evidence="20">
    <location>
        <position position="251"/>
    </location>
    <ligand>
        <name>Zn(2+)</name>
        <dbReference type="ChEBI" id="CHEBI:29105"/>
        <label>2</label>
        <note>catalytic</note>
    </ligand>
</feature>
<evidence type="ECO:0000256" key="16">
    <source>
        <dbReference type="PIRSR" id="PIRSR601548-3"/>
    </source>
</evidence>
<comment type="caution">
    <text evidence="21">Lacks conserved residue(s) required for the propagation of feature annotation.</text>
</comment>
<keyword evidence="3 22" id="KW-0645">Protease</keyword>
<feature type="disulfide bond" evidence="17">
    <location>
        <begin position="378"/>
        <end position="390"/>
    </location>
</feature>
<feature type="active site" description="Proton acceptor 1" evidence="13">
    <location>
        <position position="224"/>
    </location>
</feature>
<gene>
    <name evidence="24" type="ORF">OS493_026872</name>
</gene>
<evidence type="ECO:0000256" key="9">
    <source>
        <dbReference type="ARBA" id="ARBA00023157"/>
    </source>
</evidence>
<keyword evidence="9 17" id="KW-1015">Disulfide bond</keyword>
<keyword evidence="23" id="KW-0472">Membrane</keyword>
<comment type="caution">
    <text evidence="24">The sequence shown here is derived from an EMBL/GenBank/DDBJ whole genome shotgun (WGS) entry which is preliminary data.</text>
</comment>
<feature type="active site" description="Proton donor 1" evidence="13">
    <location>
        <position position="353"/>
    </location>
</feature>
<organism evidence="24 25">
    <name type="scientific">Desmophyllum pertusum</name>
    <dbReference type="NCBI Taxonomy" id="174260"/>
    <lineage>
        <taxon>Eukaryota</taxon>
        <taxon>Metazoa</taxon>
        <taxon>Cnidaria</taxon>
        <taxon>Anthozoa</taxon>
        <taxon>Hexacorallia</taxon>
        <taxon>Scleractinia</taxon>
        <taxon>Caryophylliina</taxon>
        <taxon>Caryophylliidae</taxon>
        <taxon>Desmophyllum</taxon>
    </lineage>
</organism>
<dbReference type="AlphaFoldDB" id="A0A9W9ZA48"/>
<evidence type="ECO:0000256" key="19">
    <source>
        <dbReference type="PIRSR" id="PIRSR601548-6"/>
    </source>
</evidence>
<evidence type="ECO:0000256" key="3">
    <source>
        <dbReference type="ARBA" id="ARBA00022670"/>
    </source>
</evidence>
<dbReference type="GO" id="GO:0008237">
    <property type="term" value="F:metallopeptidase activity"/>
    <property type="evidence" value="ECO:0007669"/>
    <property type="project" value="UniProtKB-KW"/>
</dbReference>
<keyword evidence="23" id="KW-1133">Transmembrane helix</keyword>
<comment type="cofactor">
    <cofactor evidence="22">
        <name>Zn(2+)</name>
        <dbReference type="ChEBI" id="CHEBI:29105"/>
    </cofactor>
    <text evidence="22">Binds 1 zinc ion per subunit.</text>
</comment>
<evidence type="ECO:0000256" key="5">
    <source>
        <dbReference type="ARBA" id="ARBA00022729"/>
    </source>
</evidence>
<dbReference type="GO" id="GO:0046872">
    <property type="term" value="F:metal ion binding"/>
    <property type="evidence" value="ECO:0007669"/>
    <property type="project" value="UniProtKB-KW"/>
</dbReference>
<protein>
    <recommendedName>
        <fullName evidence="12 22">Angiotensin-converting enzyme</fullName>
        <ecNumber evidence="22">3.4.-.-</ecNumber>
    </recommendedName>
</protein>
<dbReference type="PANTHER" id="PTHR10514">
    <property type="entry name" value="ANGIOTENSIN-CONVERTING ENZYME"/>
    <property type="match status" value="1"/>
</dbReference>
<dbReference type="GO" id="GO:0006508">
    <property type="term" value="P:proteolysis"/>
    <property type="evidence" value="ECO:0007669"/>
    <property type="project" value="UniProtKB-KW"/>
</dbReference>
<feature type="binding site" evidence="15">
    <location>
        <position position="67"/>
    </location>
    <ligand>
        <name>chloride</name>
        <dbReference type="ChEBI" id="CHEBI:17996"/>
        <label>1</label>
    </ligand>
</feature>
<dbReference type="Pfam" id="PF01401">
    <property type="entry name" value="Peptidase_M2"/>
    <property type="match status" value="1"/>
</dbReference>
<evidence type="ECO:0000256" key="7">
    <source>
        <dbReference type="ARBA" id="ARBA00022833"/>
    </source>
</evidence>
<keyword evidence="10 14" id="KW-0325">Glycoprotein</keyword>
<dbReference type="GO" id="GO:0016020">
    <property type="term" value="C:membrane"/>
    <property type="evidence" value="ECO:0007669"/>
    <property type="project" value="InterPro"/>
</dbReference>
<keyword evidence="6 22" id="KW-0378">Hydrolase</keyword>
<evidence type="ECO:0000256" key="12">
    <source>
        <dbReference type="ARBA" id="ARBA00039858"/>
    </source>
</evidence>
<evidence type="ECO:0000256" key="4">
    <source>
        <dbReference type="ARBA" id="ARBA00022723"/>
    </source>
</evidence>
<dbReference type="PRINTS" id="PR00791">
    <property type="entry name" value="PEPDIPTASEA"/>
</dbReference>